<keyword evidence="2 5" id="KW-0732">Signal</keyword>
<dbReference type="STRING" id="37653.A0A0L8GKD8"/>
<dbReference type="EMBL" id="KQ421487">
    <property type="protein sequence ID" value="KOF77329.1"/>
    <property type="molecule type" value="Genomic_DNA"/>
</dbReference>
<evidence type="ECO:0000256" key="4">
    <source>
        <dbReference type="SAM" id="Phobius"/>
    </source>
</evidence>
<dbReference type="EMBL" id="KQ421487">
    <property type="protein sequence ID" value="KOF77330.1"/>
    <property type="molecule type" value="Genomic_DNA"/>
</dbReference>
<dbReference type="OMA" id="EMASHTF"/>
<evidence type="ECO:0000256" key="1">
    <source>
        <dbReference type="ARBA" id="ARBA00022614"/>
    </source>
</evidence>
<dbReference type="SMART" id="SM00364">
    <property type="entry name" value="LRR_BAC"/>
    <property type="match status" value="2"/>
</dbReference>
<sequence>MKMANFLIWYIFAAPAMVIVWQMDLVDAGAKANMEVTTMERAANTNNSKTSQCPAELSNCQCNATSVECIDTGFTNASFFLFVPHSVQSLIVSGNNLTDLPANLFGACAHNTFGHKYSALKYLDMSNNNIRRIHGKTFHCLPQLETLILRNNNWKLLDISHTGVFEGLTQLRVLDLDDTLASWSGPESSEYLIRLPYILNKTSTTLEDLNLSNNDILVLTNETMDMLCNMESLKKLNVSHNYLIEINPELCTYSIEQLDLSYNGILVGSFLTQFNQSMPYLTDLRLGHNSYSCSCYLKDFYEWLTKNQDKVGDVDNVTCSYSYKDLYQGRQVLSLQESDLKCEKHSGVHLETSYIIFAFIACTALIVLYLNRGSIKRVFKRCVAPYITSRTHYSYASVEI</sequence>
<dbReference type="SMART" id="SM00082">
    <property type="entry name" value="LRRCT"/>
    <property type="match status" value="1"/>
</dbReference>
<accession>A0A0L8GKD8</accession>
<dbReference type="Pfam" id="PF00560">
    <property type="entry name" value="LRR_1"/>
    <property type="match status" value="1"/>
</dbReference>
<dbReference type="InterPro" id="IPR052286">
    <property type="entry name" value="Wnt_signaling_inhibitor"/>
</dbReference>
<dbReference type="PANTHER" id="PTHR24364">
    <property type="entry name" value="LP06937P"/>
    <property type="match status" value="1"/>
</dbReference>
<evidence type="ECO:0000256" key="2">
    <source>
        <dbReference type="ARBA" id="ARBA00022729"/>
    </source>
</evidence>
<dbReference type="AlphaFoldDB" id="A0A0L8GKD8"/>
<dbReference type="InterPro" id="IPR001611">
    <property type="entry name" value="Leu-rich_rpt"/>
</dbReference>
<evidence type="ECO:0000256" key="5">
    <source>
        <dbReference type="SAM" id="SignalP"/>
    </source>
</evidence>
<evidence type="ECO:0000313" key="7">
    <source>
        <dbReference type="EMBL" id="KOF77329.1"/>
    </source>
</evidence>
<feature type="chain" id="PRO_5007416911" description="LRRCT domain-containing protein" evidence="5">
    <location>
        <begin position="29"/>
        <end position="400"/>
    </location>
</feature>
<dbReference type="SUPFAM" id="SSF52058">
    <property type="entry name" value="L domain-like"/>
    <property type="match status" value="1"/>
</dbReference>
<gene>
    <name evidence="7" type="ORF">OCBIM_22032228mg</name>
</gene>
<dbReference type="OrthoDB" id="8861968at2759"/>
<keyword evidence="3" id="KW-0677">Repeat</keyword>
<name>A0A0L8GKD8_OCTBM</name>
<dbReference type="Gene3D" id="3.80.10.10">
    <property type="entry name" value="Ribonuclease Inhibitor"/>
    <property type="match status" value="2"/>
</dbReference>
<evidence type="ECO:0000259" key="6">
    <source>
        <dbReference type="SMART" id="SM00082"/>
    </source>
</evidence>
<dbReference type="KEGG" id="obi:106876335"/>
<dbReference type="PANTHER" id="PTHR24364:SF18">
    <property type="entry name" value="LP06937P"/>
    <property type="match status" value="1"/>
</dbReference>
<reference evidence="7" key="1">
    <citation type="submission" date="2015-07" db="EMBL/GenBank/DDBJ databases">
        <title>MeaNS - Measles Nucleotide Surveillance Program.</title>
        <authorList>
            <person name="Tran T."/>
            <person name="Druce J."/>
        </authorList>
    </citation>
    <scope>NUCLEOTIDE SEQUENCE</scope>
    <source>
        <strain evidence="7">UCB-OBI-ISO-001</strain>
        <tissue evidence="7">Gonad</tissue>
    </source>
</reference>
<dbReference type="Pfam" id="PF13855">
    <property type="entry name" value="LRR_8"/>
    <property type="match status" value="1"/>
</dbReference>
<dbReference type="InterPro" id="IPR000483">
    <property type="entry name" value="Cys-rich_flank_reg_C"/>
</dbReference>
<keyword evidence="1" id="KW-0433">Leucine-rich repeat</keyword>
<dbReference type="InterPro" id="IPR003591">
    <property type="entry name" value="Leu-rich_rpt_typical-subtyp"/>
</dbReference>
<dbReference type="PROSITE" id="PS51450">
    <property type="entry name" value="LRR"/>
    <property type="match status" value="1"/>
</dbReference>
<evidence type="ECO:0000256" key="3">
    <source>
        <dbReference type="ARBA" id="ARBA00022737"/>
    </source>
</evidence>
<keyword evidence="4" id="KW-0812">Transmembrane</keyword>
<keyword evidence="4" id="KW-0472">Membrane</keyword>
<protein>
    <recommendedName>
        <fullName evidence="6">LRRCT domain-containing protein</fullName>
    </recommendedName>
</protein>
<proteinExistence type="predicted"/>
<feature type="transmembrane region" description="Helical" evidence="4">
    <location>
        <begin position="352"/>
        <end position="371"/>
    </location>
</feature>
<keyword evidence="4" id="KW-1133">Transmembrane helix</keyword>
<dbReference type="SMART" id="SM00369">
    <property type="entry name" value="LRR_TYP"/>
    <property type="match status" value="4"/>
</dbReference>
<feature type="signal peptide" evidence="5">
    <location>
        <begin position="1"/>
        <end position="28"/>
    </location>
</feature>
<feature type="domain" description="LRRCT" evidence="6">
    <location>
        <begin position="289"/>
        <end position="343"/>
    </location>
</feature>
<dbReference type="InterPro" id="IPR032675">
    <property type="entry name" value="LRR_dom_sf"/>
</dbReference>
<dbReference type="GO" id="GO:0016020">
    <property type="term" value="C:membrane"/>
    <property type="evidence" value="ECO:0007669"/>
    <property type="project" value="TreeGrafter"/>
</dbReference>
<organism evidence="7">
    <name type="scientific">Octopus bimaculoides</name>
    <name type="common">California two-spotted octopus</name>
    <dbReference type="NCBI Taxonomy" id="37653"/>
    <lineage>
        <taxon>Eukaryota</taxon>
        <taxon>Metazoa</taxon>
        <taxon>Spiralia</taxon>
        <taxon>Lophotrochozoa</taxon>
        <taxon>Mollusca</taxon>
        <taxon>Cephalopoda</taxon>
        <taxon>Coleoidea</taxon>
        <taxon>Octopodiformes</taxon>
        <taxon>Octopoda</taxon>
        <taxon>Incirrata</taxon>
        <taxon>Octopodidae</taxon>
        <taxon>Octopus</taxon>
    </lineage>
</organism>